<accession>A0A0F9WFU9</accession>
<dbReference type="EMBL" id="LAZR01000282">
    <property type="protein sequence ID" value="KKN77213.1"/>
    <property type="molecule type" value="Genomic_DNA"/>
</dbReference>
<comment type="caution">
    <text evidence="1">The sequence shown here is derived from an EMBL/GenBank/DDBJ whole genome shotgun (WGS) entry which is preliminary data.</text>
</comment>
<dbReference type="AlphaFoldDB" id="A0A0F9WFU9"/>
<gene>
    <name evidence="1" type="ORF">LCGC14_0361910</name>
</gene>
<evidence type="ECO:0000313" key="1">
    <source>
        <dbReference type="EMBL" id="KKN77213.1"/>
    </source>
</evidence>
<sequence length="103" mass="11377">MKHSKEPWRSIVTTTGIRHIMSKHDQVIADINTLADGIDNEARHKEADHNAKLIAAAPELLEANSAVENQMYNSRKNKDGSYDIHIPAEMAESIKAAISKATT</sequence>
<reference evidence="1" key="1">
    <citation type="journal article" date="2015" name="Nature">
        <title>Complex archaea that bridge the gap between prokaryotes and eukaryotes.</title>
        <authorList>
            <person name="Spang A."/>
            <person name="Saw J.H."/>
            <person name="Jorgensen S.L."/>
            <person name="Zaremba-Niedzwiedzka K."/>
            <person name="Martijn J."/>
            <person name="Lind A.E."/>
            <person name="van Eijk R."/>
            <person name="Schleper C."/>
            <person name="Guy L."/>
            <person name="Ettema T.J."/>
        </authorList>
    </citation>
    <scope>NUCLEOTIDE SEQUENCE</scope>
</reference>
<organism evidence="1">
    <name type="scientific">marine sediment metagenome</name>
    <dbReference type="NCBI Taxonomy" id="412755"/>
    <lineage>
        <taxon>unclassified sequences</taxon>
        <taxon>metagenomes</taxon>
        <taxon>ecological metagenomes</taxon>
    </lineage>
</organism>
<proteinExistence type="predicted"/>
<name>A0A0F9WFU9_9ZZZZ</name>
<protein>
    <submittedName>
        <fullName evidence="1">Uncharacterized protein</fullName>
    </submittedName>
</protein>